<dbReference type="PRINTS" id="PR00080">
    <property type="entry name" value="SDRFAMILY"/>
</dbReference>
<reference evidence="3 4" key="1">
    <citation type="submission" date="2017-12" db="EMBL/GenBank/DDBJ databases">
        <title>Genome sequence of the active heterotrophic nitrifier-denitrifier, Cupriavidus pauculus UM1.</title>
        <authorList>
            <person name="Putonti C."/>
            <person name="Castignetti D."/>
        </authorList>
    </citation>
    <scope>NUCLEOTIDE SEQUENCE [LARGE SCALE GENOMIC DNA]</scope>
    <source>
        <strain evidence="3 4">UM1</strain>
    </source>
</reference>
<keyword evidence="2" id="KW-0560">Oxidoreductase</keyword>
<dbReference type="AlphaFoldDB" id="A0A2N5CCE4"/>
<proteinExistence type="inferred from homology"/>
<protein>
    <submittedName>
        <fullName evidence="3">Short-chain dehydrogenase</fullName>
    </submittedName>
</protein>
<name>A0A2N5CCE4_9BURK</name>
<dbReference type="Proteomes" id="UP000234341">
    <property type="component" value="Unassembled WGS sequence"/>
</dbReference>
<evidence type="ECO:0000256" key="2">
    <source>
        <dbReference type="ARBA" id="ARBA00023002"/>
    </source>
</evidence>
<dbReference type="PANTHER" id="PTHR44196">
    <property type="entry name" value="DEHYDROGENASE/REDUCTASE SDR FAMILY MEMBER 7B"/>
    <property type="match status" value="1"/>
</dbReference>
<gene>
    <name evidence="3" type="ORF">CYJ10_14960</name>
</gene>
<evidence type="ECO:0000313" key="4">
    <source>
        <dbReference type="Proteomes" id="UP000234341"/>
    </source>
</evidence>
<dbReference type="GO" id="GO:0016491">
    <property type="term" value="F:oxidoreductase activity"/>
    <property type="evidence" value="ECO:0007669"/>
    <property type="project" value="UniProtKB-KW"/>
</dbReference>
<organism evidence="3 4">
    <name type="scientific">Cupriavidus pauculus</name>
    <dbReference type="NCBI Taxonomy" id="82633"/>
    <lineage>
        <taxon>Bacteria</taxon>
        <taxon>Pseudomonadati</taxon>
        <taxon>Pseudomonadota</taxon>
        <taxon>Betaproteobacteria</taxon>
        <taxon>Burkholderiales</taxon>
        <taxon>Burkholderiaceae</taxon>
        <taxon>Cupriavidus</taxon>
    </lineage>
</organism>
<dbReference type="InterPro" id="IPR002347">
    <property type="entry name" value="SDR_fam"/>
</dbReference>
<dbReference type="RefSeq" id="WP_101682451.1">
    <property type="nucleotide sequence ID" value="NZ_PJRP01000006.1"/>
</dbReference>
<dbReference type="STRING" id="82633.GCA_000974605_01438"/>
<dbReference type="GO" id="GO:0016020">
    <property type="term" value="C:membrane"/>
    <property type="evidence" value="ECO:0007669"/>
    <property type="project" value="TreeGrafter"/>
</dbReference>
<dbReference type="EMBL" id="PJRP01000006">
    <property type="protein sequence ID" value="PLP99875.1"/>
    <property type="molecule type" value="Genomic_DNA"/>
</dbReference>
<dbReference type="PROSITE" id="PS00061">
    <property type="entry name" value="ADH_SHORT"/>
    <property type="match status" value="1"/>
</dbReference>
<evidence type="ECO:0000256" key="1">
    <source>
        <dbReference type="ARBA" id="ARBA00006484"/>
    </source>
</evidence>
<dbReference type="SUPFAM" id="SSF51735">
    <property type="entry name" value="NAD(P)-binding Rossmann-fold domains"/>
    <property type="match status" value="1"/>
</dbReference>
<dbReference type="Gene3D" id="3.40.50.720">
    <property type="entry name" value="NAD(P)-binding Rossmann-like Domain"/>
    <property type="match status" value="1"/>
</dbReference>
<dbReference type="Pfam" id="PF13561">
    <property type="entry name" value="adh_short_C2"/>
    <property type="match status" value="1"/>
</dbReference>
<dbReference type="InterPro" id="IPR020904">
    <property type="entry name" value="Sc_DH/Rdtase_CS"/>
</dbReference>
<accession>A0A2N5CCE4</accession>
<dbReference type="InterPro" id="IPR036291">
    <property type="entry name" value="NAD(P)-bd_dom_sf"/>
</dbReference>
<dbReference type="PRINTS" id="PR00081">
    <property type="entry name" value="GDHRDH"/>
</dbReference>
<sequence>MEAKASRRHVVITGAAGALGRAVASRFAGEGARLALIDHNLQHLQSVFAHPEPDHGGTLLHAADVTSDAAMAPVAAAILDAFGTVDVLVHVAGGFEMGDPTHTLSRESWLRMMDLNAWSFVAVTGHFIPAMMFQRGGKVVAVSARGAAHGAATMGAYTASKSALQRLVESLSHEVRGSGINVNSIAPSILDTPANRQAMPSADPAQWVSTGAAARAVAFLASDGAEAMHGQHLVLDGLS</sequence>
<evidence type="ECO:0000313" key="3">
    <source>
        <dbReference type="EMBL" id="PLP99875.1"/>
    </source>
</evidence>
<dbReference type="PANTHER" id="PTHR44196:SF1">
    <property type="entry name" value="DEHYDROGENASE_REDUCTASE SDR FAMILY MEMBER 7B"/>
    <property type="match status" value="1"/>
</dbReference>
<dbReference type="CDD" id="cd05233">
    <property type="entry name" value="SDR_c"/>
    <property type="match status" value="1"/>
</dbReference>
<comment type="similarity">
    <text evidence="1">Belongs to the short-chain dehydrogenases/reductases (SDR) family.</text>
</comment>
<comment type="caution">
    <text evidence="3">The sequence shown here is derived from an EMBL/GenBank/DDBJ whole genome shotgun (WGS) entry which is preliminary data.</text>
</comment>
<dbReference type="OrthoDB" id="118015at2"/>